<organism evidence="2 3">
    <name type="scientific">Equus przewalskii</name>
    <name type="common">Przewalski's horse</name>
    <name type="synonym">Equus caballus przewalskii</name>
    <dbReference type="NCBI Taxonomy" id="9798"/>
    <lineage>
        <taxon>Eukaryota</taxon>
        <taxon>Metazoa</taxon>
        <taxon>Chordata</taxon>
        <taxon>Craniata</taxon>
        <taxon>Vertebrata</taxon>
        <taxon>Euteleostomi</taxon>
        <taxon>Mammalia</taxon>
        <taxon>Eutheria</taxon>
        <taxon>Laurasiatheria</taxon>
        <taxon>Perissodactyla</taxon>
        <taxon>Equidae</taxon>
        <taxon>Equus</taxon>
    </lineage>
</organism>
<feature type="region of interest" description="Disordered" evidence="1">
    <location>
        <begin position="213"/>
        <end position="243"/>
    </location>
</feature>
<dbReference type="GeneID" id="139079898"/>
<evidence type="ECO:0000256" key="1">
    <source>
        <dbReference type="SAM" id="MobiDB-lite"/>
    </source>
</evidence>
<sequence>MCQGQSQGPLPRAGEGERPCLALNPSPASDWLCYLIALCLSFPICLTGIATTPTAPDRGRIQWVLSREGPGPCPAQSSRSLRQGCLISAQEAAGFRESPACTRLWVGAFAIRKGVSKPSCSSGSPGDLQKTHPTDSECLLSLVGVLFRSSGQGGLAGLHSGLYHRRLIPGKVTRPHWDSVSRSANGLSRGCCQDGRGEVAAFWGTSFSPGSWEALGRGGEGSRPAGPADGLQAGPPAQCAGTGVSAEASLDPAATAPALSLRCSETWRRGGLAVVPPRPEGPGPAFAPPTPLCRRRRAPRRRVYADAGWGGLAGGQLCPWVAPLCAPAHWTLRGITNIRRGPEPCDPAGSASK</sequence>
<evidence type="ECO:0000313" key="2">
    <source>
        <dbReference type="Proteomes" id="UP001652662"/>
    </source>
</evidence>
<evidence type="ECO:0000313" key="3">
    <source>
        <dbReference type="RefSeq" id="XP_070453653.1"/>
    </source>
</evidence>
<protein>
    <submittedName>
        <fullName evidence="3 4">Uncharacterized protein</fullName>
    </submittedName>
</protein>
<dbReference type="Proteomes" id="UP001652662">
    <property type="component" value="Chromosome 2"/>
</dbReference>
<keyword evidence="2" id="KW-1185">Reference proteome</keyword>
<feature type="compositionally biased region" description="Pro residues" evidence="1">
    <location>
        <begin position="276"/>
        <end position="291"/>
    </location>
</feature>
<dbReference type="RefSeq" id="XP_070453653.1">
    <property type="nucleotide sequence ID" value="XM_070597552.1"/>
</dbReference>
<feature type="region of interest" description="Disordered" evidence="1">
    <location>
        <begin position="273"/>
        <end position="292"/>
    </location>
</feature>
<accession>A0ABM4MLS8</accession>
<proteinExistence type="predicted"/>
<evidence type="ECO:0000313" key="4">
    <source>
        <dbReference type="RefSeq" id="XP_070453663.1"/>
    </source>
</evidence>
<gene>
    <name evidence="3 4" type="primary">LOC139079898</name>
</gene>
<name>A0ABM4MLS8_EQUPR</name>
<reference evidence="2 3" key="1">
    <citation type="submission" date="2025-05" db="UniProtKB">
        <authorList>
            <consortium name="RefSeq"/>
        </authorList>
    </citation>
    <scope>NUCLEOTIDE SEQUENCE [LARGE SCALE GENOMIC DNA]</scope>
    <source>
        <tissue evidence="3 4">Blood</tissue>
    </source>
</reference>
<dbReference type="RefSeq" id="XP_070453663.1">
    <property type="nucleotide sequence ID" value="XM_070597562.1"/>
</dbReference>